<dbReference type="Pfam" id="PF00196">
    <property type="entry name" value="GerE"/>
    <property type="match status" value="1"/>
</dbReference>
<protein>
    <recommendedName>
        <fullName evidence="1">HTH luxR-type domain-containing protein</fullName>
    </recommendedName>
</protein>
<dbReference type="SUPFAM" id="SSF56024">
    <property type="entry name" value="Phospholipase D/nuclease"/>
    <property type="match status" value="1"/>
</dbReference>
<dbReference type="InterPro" id="IPR000792">
    <property type="entry name" value="Tscrpt_reg_LuxR_C"/>
</dbReference>
<sequence>MSGSGLAVQFPPMAETGDDRSVLESLGLNREEQALYEELVSCPPVRATELAGSRALAKLVDLDLVTLVSTDPPRYVVLPPDTALDVLARRRERELADARRKMVELTVRFHGSTARREPADLVEVLHGDQEIAQTMSRLLLGARNEVCGWDAPPYRDDPNQVNQLEIDQLKRGVSFRVIYDRRGSVDRPGRLAALIQGIADGEQARVGDVPMKLIVTDAPMAFVPFDVHATRHETALLVHDPVMVEGLAALFELYWRKAVPLATYDPQPPATDRPTAAERDLLALLMSGFTDNEMAVHLGWSERTVRKHIDGMRHRLNADTRFEAGYQAVLRGWLGHRG</sequence>
<dbReference type="AlphaFoldDB" id="A0A4R0JK85"/>
<dbReference type="Proteomes" id="UP000294225">
    <property type="component" value="Unassembled WGS sequence"/>
</dbReference>
<dbReference type="CDD" id="cd06170">
    <property type="entry name" value="LuxR_C_like"/>
    <property type="match status" value="1"/>
</dbReference>
<dbReference type="SMART" id="SM00421">
    <property type="entry name" value="HTH_LUXR"/>
    <property type="match status" value="1"/>
</dbReference>
<dbReference type="PANTHER" id="PTHR34293:SF1">
    <property type="entry name" value="HTH-TYPE TRANSCRIPTIONAL REGULATOR TRMBL2"/>
    <property type="match status" value="1"/>
</dbReference>
<dbReference type="InterPro" id="IPR051797">
    <property type="entry name" value="TrmB-like"/>
</dbReference>
<evidence type="ECO:0000313" key="3">
    <source>
        <dbReference type="Proteomes" id="UP000294225"/>
    </source>
</evidence>
<organism evidence="2 3">
    <name type="scientific">Kribbella speibonae</name>
    <dbReference type="NCBI Taxonomy" id="1572660"/>
    <lineage>
        <taxon>Bacteria</taxon>
        <taxon>Bacillati</taxon>
        <taxon>Actinomycetota</taxon>
        <taxon>Actinomycetes</taxon>
        <taxon>Propionibacteriales</taxon>
        <taxon>Kribbellaceae</taxon>
        <taxon>Kribbella</taxon>
    </lineage>
</organism>
<comment type="caution">
    <text evidence="2">The sequence shown here is derived from an EMBL/GenBank/DDBJ whole genome shotgun (WGS) entry which is preliminary data.</text>
</comment>
<evidence type="ECO:0000259" key="1">
    <source>
        <dbReference type="SMART" id="SM00421"/>
    </source>
</evidence>
<reference evidence="2 3" key="1">
    <citation type="submission" date="2019-02" db="EMBL/GenBank/DDBJ databases">
        <title>Kribbella capetownensis sp. nov. and Kribbella speibonae sp. nov., isolated from soil.</title>
        <authorList>
            <person name="Curtis S.M."/>
            <person name="Norton I."/>
            <person name="Everest G.J."/>
            <person name="Meyers P.R."/>
        </authorList>
    </citation>
    <scope>NUCLEOTIDE SEQUENCE [LARGE SCALE GENOMIC DNA]</scope>
    <source>
        <strain evidence="2 3">YM55</strain>
    </source>
</reference>
<name>A0A4R0JK85_9ACTN</name>
<dbReference type="Gene3D" id="1.10.10.10">
    <property type="entry name" value="Winged helix-like DNA-binding domain superfamily/Winged helix DNA-binding domain"/>
    <property type="match status" value="2"/>
</dbReference>
<feature type="domain" description="HTH luxR-type" evidence="1">
    <location>
        <begin position="271"/>
        <end position="328"/>
    </location>
</feature>
<dbReference type="GO" id="GO:0006355">
    <property type="term" value="P:regulation of DNA-templated transcription"/>
    <property type="evidence" value="ECO:0007669"/>
    <property type="project" value="InterPro"/>
</dbReference>
<dbReference type="PANTHER" id="PTHR34293">
    <property type="entry name" value="HTH-TYPE TRANSCRIPTIONAL REGULATOR TRMBL2"/>
    <property type="match status" value="1"/>
</dbReference>
<dbReference type="SUPFAM" id="SSF46894">
    <property type="entry name" value="C-terminal effector domain of the bipartite response regulators"/>
    <property type="match status" value="1"/>
</dbReference>
<dbReference type="GO" id="GO:0003677">
    <property type="term" value="F:DNA binding"/>
    <property type="evidence" value="ECO:0007669"/>
    <property type="project" value="InterPro"/>
</dbReference>
<accession>A0A4R0JK85</accession>
<dbReference type="InterPro" id="IPR016032">
    <property type="entry name" value="Sig_transdc_resp-reg_C-effctor"/>
</dbReference>
<proteinExistence type="predicted"/>
<evidence type="ECO:0000313" key="2">
    <source>
        <dbReference type="EMBL" id="TCC42205.1"/>
    </source>
</evidence>
<dbReference type="EMBL" id="SJKC01000001">
    <property type="protein sequence ID" value="TCC42205.1"/>
    <property type="molecule type" value="Genomic_DNA"/>
</dbReference>
<dbReference type="InterPro" id="IPR036388">
    <property type="entry name" value="WH-like_DNA-bd_sf"/>
</dbReference>
<gene>
    <name evidence="2" type="ORF">E0H92_11425</name>
</gene>